<keyword evidence="1" id="KW-0472">Membrane</keyword>
<dbReference type="EMBL" id="SMRU01000023">
    <property type="protein sequence ID" value="TDF92397.1"/>
    <property type="molecule type" value="Genomic_DNA"/>
</dbReference>
<proteinExistence type="predicted"/>
<comment type="caution">
    <text evidence="2">The sequence shown here is derived from an EMBL/GenBank/DDBJ whole genome shotgun (WGS) entry which is preliminary data.</text>
</comment>
<dbReference type="Proteomes" id="UP000295511">
    <property type="component" value="Unassembled WGS sequence"/>
</dbReference>
<feature type="transmembrane region" description="Helical" evidence="1">
    <location>
        <begin position="12"/>
        <end position="35"/>
    </location>
</feature>
<evidence type="ECO:0000313" key="3">
    <source>
        <dbReference type="Proteomes" id="UP000295511"/>
    </source>
</evidence>
<accession>A0A4R5KDW3</accession>
<gene>
    <name evidence="2" type="ORF">E1809_17800</name>
</gene>
<keyword evidence="1" id="KW-0812">Transmembrane</keyword>
<name>A0A4R5KDW3_9MICC</name>
<organism evidence="2 3">
    <name type="scientific">Arthrobacter terricola</name>
    <dbReference type="NCBI Taxonomy" id="2547396"/>
    <lineage>
        <taxon>Bacteria</taxon>
        <taxon>Bacillati</taxon>
        <taxon>Actinomycetota</taxon>
        <taxon>Actinomycetes</taxon>
        <taxon>Micrococcales</taxon>
        <taxon>Micrococcaceae</taxon>
        <taxon>Arthrobacter</taxon>
    </lineage>
</organism>
<dbReference type="AlphaFoldDB" id="A0A4R5KDW3"/>
<protein>
    <submittedName>
        <fullName evidence="2">Uncharacterized protein</fullName>
    </submittedName>
</protein>
<keyword evidence="3" id="KW-1185">Reference proteome</keyword>
<feature type="transmembrane region" description="Helical" evidence="1">
    <location>
        <begin position="41"/>
        <end position="62"/>
    </location>
</feature>
<keyword evidence="1" id="KW-1133">Transmembrane helix</keyword>
<sequence length="80" mass="8823">MNERRPRLSSVLRFNIIGAIGIVLVILLGGLIYTLSGWSQWVSYGIPSIALILVMLAITPALRRSISSQQNERQQGTIDS</sequence>
<evidence type="ECO:0000313" key="2">
    <source>
        <dbReference type="EMBL" id="TDF92397.1"/>
    </source>
</evidence>
<reference evidence="2 3" key="1">
    <citation type="submission" date="2019-03" db="EMBL/GenBank/DDBJ databases">
        <title>Whole genome sequence of Arthrobacter sp JH1-1.</title>
        <authorList>
            <person name="Trinh H.N."/>
        </authorList>
    </citation>
    <scope>NUCLEOTIDE SEQUENCE [LARGE SCALE GENOMIC DNA]</scope>
    <source>
        <strain evidence="2 3">JH1-1</strain>
    </source>
</reference>
<dbReference type="RefSeq" id="WP_133205583.1">
    <property type="nucleotide sequence ID" value="NZ_SMRU01000023.1"/>
</dbReference>
<evidence type="ECO:0000256" key="1">
    <source>
        <dbReference type="SAM" id="Phobius"/>
    </source>
</evidence>